<gene>
    <name evidence="1" type="ORF">SAMN05216602_1953</name>
</gene>
<reference evidence="2" key="1">
    <citation type="submission" date="2016-10" db="EMBL/GenBank/DDBJ databases">
        <authorList>
            <person name="Varghese N."/>
            <person name="Submissions S."/>
        </authorList>
    </citation>
    <scope>NUCLEOTIDE SEQUENCE [LARGE SCALE GENOMIC DNA]</scope>
    <source>
        <strain evidence="2">LMG 22563</strain>
    </source>
</reference>
<dbReference type="AlphaFoldDB" id="A0A1I3JND6"/>
<dbReference type="OrthoDB" id="6881055at2"/>
<evidence type="ECO:0000313" key="2">
    <source>
        <dbReference type="Proteomes" id="UP000183018"/>
    </source>
</evidence>
<organism evidence="1 2">
    <name type="scientific">Phytopseudomonas argentinensis</name>
    <dbReference type="NCBI Taxonomy" id="289370"/>
    <lineage>
        <taxon>Bacteria</taxon>
        <taxon>Pseudomonadati</taxon>
        <taxon>Pseudomonadota</taxon>
        <taxon>Gammaproteobacteria</taxon>
        <taxon>Pseudomonadales</taxon>
        <taxon>Pseudomonadaceae</taxon>
        <taxon>Phytopseudomonas</taxon>
    </lineage>
</organism>
<name>A0A1I3JND6_9GAMM</name>
<dbReference type="Proteomes" id="UP000183018">
    <property type="component" value="Unassembled WGS sequence"/>
</dbReference>
<evidence type="ECO:0000313" key="1">
    <source>
        <dbReference type="EMBL" id="SFI61779.1"/>
    </source>
</evidence>
<protein>
    <submittedName>
        <fullName evidence="1">Uncharacterized protein</fullName>
    </submittedName>
</protein>
<dbReference type="EMBL" id="FORC01000002">
    <property type="protein sequence ID" value="SFI61779.1"/>
    <property type="molecule type" value="Genomic_DNA"/>
</dbReference>
<sequence>MMYHTLKHGVDPEEFSRVIEIAMSKNADILLVSLNSTKVINDRLDEMLGRGFAKRLFEEHEVEVVVPGARPKTFHLASISSCTAFKKGSVVLPWVALSTVHKAMEKFPTSDIFFIANNGPGEAQRQRGTDELTQYLSGHRASKAV</sequence>
<proteinExistence type="predicted"/>
<accession>A0A1I3JND6</accession>
<dbReference type="RefSeq" id="WP_139225426.1">
    <property type="nucleotide sequence ID" value="NZ_FORC01000002.1"/>
</dbReference>
<keyword evidence="2" id="KW-1185">Reference proteome</keyword>